<dbReference type="InterPro" id="IPR002921">
    <property type="entry name" value="Fungal_lipase-type"/>
</dbReference>
<protein>
    <recommendedName>
        <fullName evidence="1">Fungal lipase-type domain-containing protein</fullName>
    </recommendedName>
</protein>
<sequence>MPCWPHGLLLLYIRTPLPEPNLIYSVLLLYSFVRSIPLRKKKSFLVVRSWIPARSRPAGRPENHRRSIMDGRDDFFSDFMVLRPDKGGFRSLLHLLCSCKVADNDAVDCPVGTEVAERRRRWVIFVSLVVQMLLLSVKRPMAALGRAIEYWMNLLTDNGGSVLGLVRNAMQGKVRTPDRNSPNYRSFIGLIDTRVDLDNEIRPGDSNYHAALGIMASKLAYEKELVIKTVVENHWQMTFLEFFNCWNEFRGDYTTQAFMLADKPADAELAVVAFRGTQPFDAEQWCTDVDFSWYEIPGVGKVHGGFMKALGLQKNTGWPPEPATEPAAPAAAEEPRRRYAYYAIRERLRAFLAANPRARFVVTGHSLGGALAVLFPTVLALHGEAALLGRLAGVYTYGQPRVGDAALGRFAAARLGRRGYVRFVYCNDVVPRVPYDDAALLFRHFGRCLYVDSLYRPAAVAEEPNKNFFSPLFVAPKYANAAWELVRGLLIGRVAGAEYAEGWAMRAARAVGLVVPGLPPHAPQDYVNSTRLRAASLQRLLADDDQ</sequence>
<dbReference type="OrthoDB" id="438440at2759"/>
<dbReference type="InterPro" id="IPR044819">
    <property type="entry name" value="OBL-like"/>
</dbReference>
<dbReference type="EMBL" id="CM029043">
    <property type="protein sequence ID" value="KAG2610301.1"/>
    <property type="molecule type" value="Genomic_DNA"/>
</dbReference>
<evidence type="ECO:0000259" key="1">
    <source>
        <dbReference type="Pfam" id="PF01764"/>
    </source>
</evidence>
<dbReference type="SUPFAM" id="SSF53474">
    <property type="entry name" value="alpha/beta-Hydrolases"/>
    <property type="match status" value="1"/>
</dbReference>
<proteinExistence type="predicted"/>
<dbReference type="Proteomes" id="UP000823388">
    <property type="component" value="Chromosome 4K"/>
</dbReference>
<dbReference type="CDD" id="cd00519">
    <property type="entry name" value="Lipase_3"/>
    <property type="match status" value="1"/>
</dbReference>
<reference evidence="2" key="1">
    <citation type="submission" date="2020-05" db="EMBL/GenBank/DDBJ databases">
        <title>WGS assembly of Panicum virgatum.</title>
        <authorList>
            <person name="Lovell J.T."/>
            <person name="Jenkins J."/>
            <person name="Shu S."/>
            <person name="Juenger T.E."/>
            <person name="Schmutz J."/>
        </authorList>
    </citation>
    <scope>NUCLEOTIDE SEQUENCE</scope>
    <source>
        <strain evidence="2">AP13</strain>
    </source>
</reference>
<dbReference type="AlphaFoldDB" id="A0A8T0TEX3"/>
<organism evidence="2 3">
    <name type="scientific">Panicum virgatum</name>
    <name type="common">Blackwell switchgrass</name>
    <dbReference type="NCBI Taxonomy" id="38727"/>
    <lineage>
        <taxon>Eukaryota</taxon>
        <taxon>Viridiplantae</taxon>
        <taxon>Streptophyta</taxon>
        <taxon>Embryophyta</taxon>
        <taxon>Tracheophyta</taxon>
        <taxon>Spermatophyta</taxon>
        <taxon>Magnoliopsida</taxon>
        <taxon>Liliopsida</taxon>
        <taxon>Poales</taxon>
        <taxon>Poaceae</taxon>
        <taxon>PACMAD clade</taxon>
        <taxon>Panicoideae</taxon>
        <taxon>Panicodae</taxon>
        <taxon>Paniceae</taxon>
        <taxon>Panicinae</taxon>
        <taxon>Panicum</taxon>
        <taxon>Panicum sect. Hiantes</taxon>
    </lineage>
</organism>
<dbReference type="PANTHER" id="PTHR46086">
    <property type="entry name" value="ALPHA/BETA-HYDROLASES SUPERFAMILY PROTEIN"/>
    <property type="match status" value="1"/>
</dbReference>
<gene>
    <name evidence="2" type="ORF">PVAP13_4KG184400</name>
</gene>
<dbReference type="GO" id="GO:0004806">
    <property type="term" value="F:triacylglycerol lipase activity"/>
    <property type="evidence" value="ECO:0007669"/>
    <property type="project" value="InterPro"/>
</dbReference>
<comment type="caution">
    <text evidence="2">The sequence shown here is derived from an EMBL/GenBank/DDBJ whole genome shotgun (WGS) entry which is preliminary data.</text>
</comment>
<dbReference type="GO" id="GO:0006629">
    <property type="term" value="P:lipid metabolic process"/>
    <property type="evidence" value="ECO:0007669"/>
    <property type="project" value="InterPro"/>
</dbReference>
<evidence type="ECO:0000313" key="3">
    <source>
        <dbReference type="Proteomes" id="UP000823388"/>
    </source>
</evidence>
<feature type="domain" description="Fungal lipase-type" evidence="1">
    <location>
        <begin position="271"/>
        <end position="436"/>
    </location>
</feature>
<keyword evidence="3" id="KW-1185">Reference proteome</keyword>
<dbReference type="InterPro" id="IPR029058">
    <property type="entry name" value="AB_hydrolase_fold"/>
</dbReference>
<dbReference type="Gene3D" id="3.40.50.1820">
    <property type="entry name" value="alpha/beta hydrolase"/>
    <property type="match status" value="1"/>
</dbReference>
<dbReference type="Pfam" id="PF01764">
    <property type="entry name" value="Lipase_3"/>
    <property type="match status" value="1"/>
</dbReference>
<dbReference type="PANTHER" id="PTHR46086:SF10">
    <property type="entry name" value="OS06G0210900 PROTEIN"/>
    <property type="match status" value="1"/>
</dbReference>
<accession>A0A8T0TEX3</accession>
<evidence type="ECO:0000313" key="2">
    <source>
        <dbReference type="EMBL" id="KAG2610301.1"/>
    </source>
</evidence>
<name>A0A8T0TEX3_PANVG</name>